<feature type="compositionally biased region" description="Basic and acidic residues" evidence="8">
    <location>
        <begin position="78"/>
        <end position="107"/>
    </location>
</feature>
<feature type="region of interest" description="Disordered" evidence="8">
    <location>
        <begin position="532"/>
        <end position="581"/>
    </location>
</feature>
<dbReference type="PANTHER" id="PTHR23236:SF25">
    <property type="entry name" value="RNA-BINDING PROTEIN 34"/>
    <property type="match status" value="1"/>
</dbReference>
<evidence type="ECO:0000256" key="8">
    <source>
        <dbReference type="SAM" id="MobiDB-lite"/>
    </source>
</evidence>
<dbReference type="EMBL" id="KL198019">
    <property type="protein sequence ID" value="KDQ19587.1"/>
    <property type="molecule type" value="Genomic_DNA"/>
</dbReference>
<dbReference type="PROSITE" id="PS50102">
    <property type="entry name" value="RRM"/>
    <property type="match status" value="1"/>
</dbReference>
<feature type="compositionally biased region" description="Polar residues" evidence="8">
    <location>
        <begin position="544"/>
        <end position="553"/>
    </location>
</feature>
<feature type="compositionally biased region" description="Low complexity" evidence="8">
    <location>
        <begin position="60"/>
        <end position="69"/>
    </location>
</feature>
<evidence type="ECO:0000259" key="9">
    <source>
        <dbReference type="PROSITE" id="PS50102"/>
    </source>
</evidence>
<dbReference type="InterPro" id="IPR012677">
    <property type="entry name" value="Nucleotide-bd_a/b_plait_sf"/>
</dbReference>
<dbReference type="Gene3D" id="3.30.70.330">
    <property type="match status" value="1"/>
</dbReference>
<evidence type="ECO:0000256" key="7">
    <source>
        <dbReference type="PROSITE-ProRule" id="PRU00176"/>
    </source>
</evidence>
<evidence type="ECO:0000256" key="5">
    <source>
        <dbReference type="ARBA" id="ARBA00022884"/>
    </source>
</evidence>
<dbReference type="InParanoid" id="A0A067N624"/>
<protein>
    <recommendedName>
        <fullName evidence="4">Nucleolar protein 12</fullName>
    </recommendedName>
</protein>
<evidence type="ECO:0000313" key="10">
    <source>
        <dbReference type="EMBL" id="KDQ19587.1"/>
    </source>
</evidence>
<dbReference type="PANTHER" id="PTHR23236">
    <property type="entry name" value="EUKARYOTIC TRANSLATION INITIATION FACTOR 4B/4H"/>
    <property type="match status" value="1"/>
</dbReference>
<evidence type="ECO:0000256" key="6">
    <source>
        <dbReference type="ARBA" id="ARBA00023242"/>
    </source>
</evidence>
<name>A0A067N624_BOTB1</name>
<evidence type="ECO:0000256" key="4">
    <source>
        <dbReference type="ARBA" id="ARBA00015520"/>
    </source>
</evidence>
<dbReference type="InterPro" id="IPR035979">
    <property type="entry name" value="RBD_domain_sf"/>
</dbReference>
<feature type="region of interest" description="Disordered" evidence="8">
    <location>
        <begin position="275"/>
        <end position="331"/>
    </location>
</feature>
<dbReference type="InterPro" id="IPR000504">
    <property type="entry name" value="RRM_dom"/>
</dbReference>
<keyword evidence="6" id="KW-0539">Nucleus</keyword>
<feature type="region of interest" description="Disordered" evidence="8">
    <location>
        <begin position="595"/>
        <end position="620"/>
    </location>
</feature>
<feature type="region of interest" description="Disordered" evidence="8">
    <location>
        <begin position="451"/>
        <end position="473"/>
    </location>
</feature>
<dbReference type="GO" id="GO:0005730">
    <property type="term" value="C:nucleolus"/>
    <property type="evidence" value="ECO:0007669"/>
    <property type="project" value="UniProtKB-SubCell"/>
</dbReference>
<feature type="compositionally biased region" description="Acidic residues" evidence="8">
    <location>
        <begin position="156"/>
        <end position="166"/>
    </location>
</feature>
<keyword evidence="11" id="KW-1185">Reference proteome</keyword>
<dbReference type="GO" id="GO:0000463">
    <property type="term" value="P:maturation of LSU-rRNA from tricistronic rRNA transcript (SSU-rRNA, 5.8S rRNA, LSU-rRNA)"/>
    <property type="evidence" value="ECO:0007669"/>
    <property type="project" value="TreeGrafter"/>
</dbReference>
<dbReference type="SUPFAM" id="SSF54928">
    <property type="entry name" value="RNA-binding domain, RBD"/>
    <property type="match status" value="1"/>
</dbReference>
<comment type="similarity">
    <text evidence="3">Belongs to the RRM RBM34 family.</text>
</comment>
<evidence type="ECO:0000256" key="3">
    <source>
        <dbReference type="ARBA" id="ARBA00007077"/>
    </source>
</evidence>
<dbReference type="FunCoup" id="A0A067N624">
    <property type="interactions" value="314"/>
</dbReference>
<comment type="function">
    <text evidence="1">Involved in pre-25S rRNA processing.</text>
</comment>
<dbReference type="SMART" id="SM00360">
    <property type="entry name" value="RRM"/>
    <property type="match status" value="1"/>
</dbReference>
<dbReference type="GO" id="GO:0019843">
    <property type="term" value="F:rRNA binding"/>
    <property type="evidence" value="ECO:0007669"/>
    <property type="project" value="TreeGrafter"/>
</dbReference>
<dbReference type="AlphaFoldDB" id="A0A067N624"/>
<feature type="compositionally biased region" description="Basic and acidic residues" evidence="8">
    <location>
        <begin position="600"/>
        <end position="620"/>
    </location>
</feature>
<evidence type="ECO:0000256" key="2">
    <source>
        <dbReference type="ARBA" id="ARBA00004604"/>
    </source>
</evidence>
<dbReference type="STRING" id="930990.A0A067N624"/>
<keyword evidence="5 7" id="KW-0694">RNA-binding</keyword>
<dbReference type="HOGENOM" id="CLU_018832_0_0_1"/>
<evidence type="ECO:0000313" key="11">
    <source>
        <dbReference type="Proteomes" id="UP000027195"/>
    </source>
</evidence>
<feature type="domain" description="RRM" evidence="9">
    <location>
        <begin position="423"/>
        <end position="529"/>
    </location>
</feature>
<comment type="subcellular location">
    <subcellularLocation>
        <location evidence="2">Nucleus</location>
        <location evidence="2">Nucleolus</location>
    </subcellularLocation>
</comment>
<organism evidence="10 11">
    <name type="scientific">Botryobasidium botryosum (strain FD-172 SS1)</name>
    <dbReference type="NCBI Taxonomy" id="930990"/>
    <lineage>
        <taxon>Eukaryota</taxon>
        <taxon>Fungi</taxon>
        <taxon>Dikarya</taxon>
        <taxon>Basidiomycota</taxon>
        <taxon>Agaricomycotina</taxon>
        <taxon>Agaricomycetes</taxon>
        <taxon>Cantharellales</taxon>
        <taxon>Botryobasidiaceae</taxon>
        <taxon>Botryobasidium</taxon>
    </lineage>
</organism>
<feature type="compositionally biased region" description="Low complexity" evidence="8">
    <location>
        <begin position="532"/>
        <end position="543"/>
    </location>
</feature>
<reference evidence="11" key="1">
    <citation type="journal article" date="2014" name="Proc. Natl. Acad. Sci. U.S.A.">
        <title>Extensive sampling of basidiomycete genomes demonstrates inadequacy of the white-rot/brown-rot paradigm for wood decay fungi.</title>
        <authorList>
            <person name="Riley R."/>
            <person name="Salamov A.A."/>
            <person name="Brown D.W."/>
            <person name="Nagy L.G."/>
            <person name="Floudas D."/>
            <person name="Held B.W."/>
            <person name="Levasseur A."/>
            <person name="Lombard V."/>
            <person name="Morin E."/>
            <person name="Otillar R."/>
            <person name="Lindquist E.A."/>
            <person name="Sun H."/>
            <person name="LaButti K.M."/>
            <person name="Schmutz J."/>
            <person name="Jabbour D."/>
            <person name="Luo H."/>
            <person name="Baker S.E."/>
            <person name="Pisabarro A.G."/>
            <person name="Walton J.D."/>
            <person name="Blanchette R.A."/>
            <person name="Henrissat B."/>
            <person name="Martin F."/>
            <person name="Cullen D."/>
            <person name="Hibbett D.S."/>
            <person name="Grigoriev I.V."/>
        </authorList>
    </citation>
    <scope>NUCLEOTIDE SEQUENCE [LARGE SCALE GENOMIC DNA]</scope>
    <source>
        <strain evidence="11">FD-172 SS1</strain>
    </source>
</reference>
<feature type="compositionally biased region" description="Basic and acidic residues" evidence="8">
    <location>
        <begin position="211"/>
        <end position="220"/>
    </location>
</feature>
<proteinExistence type="inferred from homology"/>
<gene>
    <name evidence="10" type="ORF">BOTBODRAFT_28161</name>
</gene>
<dbReference type="Proteomes" id="UP000027195">
    <property type="component" value="Unassembled WGS sequence"/>
</dbReference>
<evidence type="ECO:0000256" key="1">
    <source>
        <dbReference type="ARBA" id="ARBA00002475"/>
    </source>
</evidence>
<sequence>MPSKLEATTAPKRGKKSKTGHENPAAVNSAPSTSLSSLFIGTRVEEADVQVDDALDAIFSSSAGSSLFSKPAPTSSKRKQDDQFASDSPKRPRSDPLVEVSVPEKRPTKSKASPVTHQPDRGKDSSPAKSTKKAAKLESRSKKGKLLIIEDSASTEVDEADEEDEAASQVDESEAKSADEDDVEEDASDALIVHESLLPSKPKSSTKRVKYVPESETKEQRADRTIFVGNVHADAAKRKSTLKAFKRHILEHVPGAKIESVRFRSVALKTPISKLPDIAGNDAKPTGKDKGKDKGKTGTDANHQQRRAAHWRNATGEGQEPGSTGGDTKTFLTANEKKRIGVIKKDFHEEMDTLNAYVVFAHRDPSRAASAAPAPELAFVEPYDAARLAVEKCDRTVFMERTIRVDRVGQRSTAKEGRLDPKLTVFVGNLDFAAKEEDVRAFFESVLSAERGEEASDSDSDEEGEGESGGRGGKSVVHVRIIRDAETLLGKGFAYVQLKDRDSVDEVLALEADKLKFAKRKLRVRRCKTLPSALSSSSSSASPGQNKNKNKPSASAFAITSAHSTSASPHRANKDKAAKNRAALSVTPIVVPKGNPALGERLKDLSKDERKAAKATDADRIARRLGKKKARIALEKAGVGAKGVKERKRKRVGTAGGKPGK</sequence>
<feature type="compositionally biased region" description="Basic and acidic residues" evidence="8">
    <location>
        <begin position="285"/>
        <end position="297"/>
    </location>
</feature>
<feature type="compositionally biased region" description="Acidic residues" evidence="8">
    <location>
        <begin position="455"/>
        <end position="466"/>
    </location>
</feature>
<accession>A0A067N624</accession>
<dbReference type="OrthoDB" id="442677at2759"/>
<feature type="region of interest" description="Disordered" evidence="8">
    <location>
        <begin position="1"/>
        <end position="34"/>
    </location>
</feature>
<feature type="region of interest" description="Disordered" evidence="8">
    <location>
        <begin position="60"/>
        <end position="220"/>
    </location>
</feature>
<feature type="region of interest" description="Disordered" evidence="8">
    <location>
        <begin position="638"/>
        <end position="661"/>
    </location>
</feature>
<feature type="compositionally biased region" description="Acidic residues" evidence="8">
    <location>
        <begin position="179"/>
        <end position="188"/>
    </location>
</feature>